<sequence>MRASQPHRTRARRAVVTAAACGSILILGAAAPAMADTHGQVLAVGDIPTVIGNLRNWLIGILAAVATLFLTIGGVRYVISGGNPGEIEKAKSAFKAAAVGYALAVLAPVFMTILQSVVG</sequence>
<feature type="transmembrane region" description="Helical" evidence="1">
    <location>
        <begin position="99"/>
        <end position="118"/>
    </location>
</feature>
<dbReference type="EMBL" id="BAAAQM010000011">
    <property type="protein sequence ID" value="GAA1966424.1"/>
    <property type="molecule type" value="Genomic_DNA"/>
</dbReference>
<dbReference type="InterPro" id="IPR043993">
    <property type="entry name" value="T4SS_pilin"/>
</dbReference>
<dbReference type="Proteomes" id="UP001499854">
    <property type="component" value="Unassembled WGS sequence"/>
</dbReference>
<keyword evidence="1" id="KW-0812">Transmembrane</keyword>
<comment type="caution">
    <text evidence="3">The sequence shown here is derived from an EMBL/GenBank/DDBJ whole genome shotgun (WGS) entry which is preliminary data.</text>
</comment>
<gene>
    <name evidence="3" type="ORF">GCM10009838_25220</name>
</gene>
<keyword evidence="4" id="KW-1185">Reference proteome</keyword>
<dbReference type="Pfam" id="PF18895">
    <property type="entry name" value="T4SS_pilin"/>
    <property type="match status" value="1"/>
</dbReference>
<feature type="transmembrane region" description="Helical" evidence="1">
    <location>
        <begin position="59"/>
        <end position="79"/>
    </location>
</feature>
<keyword evidence="1" id="KW-0472">Membrane</keyword>
<keyword evidence="1" id="KW-1133">Transmembrane helix</keyword>
<proteinExistence type="predicted"/>
<feature type="chain" id="PRO_5046571531" description="TrbC/VIRB2 family protein" evidence="2">
    <location>
        <begin position="36"/>
        <end position="119"/>
    </location>
</feature>
<evidence type="ECO:0000256" key="2">
    <source>
        <dbReference type="SAM" id="SignalP"/>
    </source>
</evidence>
<name>A0ABP5CQK3_9ACTN</name>
<dbReference type="RefSeq" id="WP_425558635.1">
    <property type="nucleotide sequence ID" value="NZ_BAAAQM010000011.1"/>
</dbReference>
<keyword evidence="2" id="KW-0732">Signal</keyword>
<organism evidence="3 4">
    <name type="scientific">Catenulispora subtropica</name>
    <dbReference type="NCBI Taxonomy" id="450798"/>
    <lineage>
        <taxon>Bacteria</taxon>
        <taxon>Bacillati</taxon>
        <taxon>Actinomycetota</taxon>
        <taxon>Actinomycetes</taxon>
        <taxon>Catenulisporales</taxon>
        <taxon>Catenulisporaceae</taxon>
        <taxon>Catenulispora</taxon>
    </lineage>
</organism>
<evidence type="ECO:0008006" key="5">
    <source>
        <dbReference type="Google" id="ProtNLM"/>
    </source>
</evidence>
<accession>A0ABP5CQK3</accession>
<evidence type="ECO:0000256" key="1">
    <source>
        <dbReference type="SAM" id="Phobius"/>
    </source>
</evidence>
<evidence type="ECO:0000313" key="4">
    <source>
        <dbReference type="Proteomes" id="UP001499854"/>
    </source>
</evidence>
<protein>
    <recommendedName>
        <fullName evidence="5">TrbC/VIRB2 family protein</fullName>
    </recommendedName>
</protein>
<feature type="signal peptide" evidence="2">
    <location>
        <begin position="1"/>
        <end position="35"/>
    </location>
</feature>
<evidence type="ECO:0000313" key="3">
    <source>
        <dbReference type="EMBL" id="GAA1966424.1"/>
    </source>
</evidence>
<reference evidence="4" key="1">
    <citation type="journal article" date="2019" name="Int. J. Syst. Evol. Microbiol.">
        <title>The Global Catalogue of Microorganisms (GCM) 10K type strain sequencing project: providing services to taxonomists for standard genome sequencing and annotation.</title>
        <authorList>
            <consortium name="The Broad Institute Genomics Platform"/>
            <consortium name="The Broad Institute Genome Sequencing Center for Infectious Disease"/>
            <person name="Wu L."/>
            <person name="Ma J."/>
        </authorList>
    </citation>
    <scope>NUCLEOTIDE SEQUENCE [LARGE SCALE GENOMIC DNA]</scope>
    <source>
        <strain evidence="4">JCM 16013</strain>
    </source>
</reference>